<evidence type="ECO:0000256" key="1">
    <source>
        <dbReference type="ARBA" id="ARBA00009518"/>
    </source>
</evidence>
<comment type="cofactor">
    <cofactor evidence="13">
        <name>Mg(2+)</name>
        <dbReference type="ChEBI" id="CHEBI:18420"/>
    </cofactor>
    <text evidence="13">Binds 2 Mg(2+) ion per subunit.</text>
</comment>
<keyword evidence="11 13" id="KW-0234">DNA repair</keyword>
<evidence type="ECO:0000256" key="10">
    <source>
        <dbReference type="ARBA" id="ARBA00023172"/>
    </source>
</evidence>
<dbReference type="PRINTS" id="PR00696">
    <property type="entry name" value="RSOLVASERUVC"/>
</dbReference>
<dbReference type="Pfam" id="PF02075">
    <property type="entry name" value="RuvC"/>
    <property type="match status" value="1"/>
</dbReference>
<comment type="subunit">
    <text evidence="13">Homodimer which binds Holliday junction (HJ) DNA. The HJ becomes 2-fold symmetrical on binding to RuvC with unstacked arms; it has a different conformation from HJ DNA in complex with RuvA. In the full resolvosome a probable DNA-RuvA(4)-RuvB(12)-RuvC(2) complex forms which resolves the HJ.</text>
</comment>
<sequence>MALEHEKIILGIDPGTTIMGFGLIKIVKKKMSFLQLNELQLSKYDDHYLKLKLIFERTIELIDTYNPDEIAIEAPFFGKNVQSMLKLGRAQGVAMAAGLSREIPVTEYSPKKIKMAITGNGNASKEQVAKMLQSLLSLKTLPKNLDSTDGLAAAVCHFYNMGRADIVGKSYTGWAAFVKQNETRVKKAPNPLKGKNTL</sequence>
<evidence type="ECO:0000256" key="3">
    <source>
        <dbReference type="ARBA" id="ARBA00022722"/>
    </source>
</evidence>
<feature type="binding site" evidence="13">
    <location>
        <position position="13"/>
    </location>
    <ligand>
        <name>Mg(2+)</name>
        <dbReference type="ChEBI" id="CHEBI:18420"/>
        <label>1</label>
    </ligand>
</feature>
<feature type="active site" evidence="13">
    <location>
        <position position="13"/>
    </location>
</feature>
<dbReference type="GO" id="GO:0005737">
    <property type="term" value="C:cytoplasm"/>
    <property type="evidence" value="ECO:0007669"/>
    <property type="project" value="UniProtKB-SubCell"/>
</dbReference>
<dbReference type="CDD" id="cd16962">
    <property type="entry name" value="RuvC"/>
    <property type="match status" value="1"/>
</dbReference>
<feature type="binding site" evidence="13">
    <location>
        <position position="146"/>
    </location>
    <ligand>
        <name>Mg(2+)</name>
        <dbReference type="ChEBI" id="CHEBI:18420"/>
        <label>1</label>
    </ligand>
</feature>
<accession>A0A5S5CDJ3</accession>
<dbReference type="GO" id="GO:0006281">
    <property type="term" value="P:DNA repair"/>
    <property type="evidence" value="ECO:0007669"/>
    <property type="project" value="UniProtKB-UniRule"/>
</dbReference>
<reference evidence="15 16" key="1">
    <citation type="submission" date="2019-07" db="EMBL/GenBank/DDBJ databases">
        <title>Genomic Encyclopedia of Archaeal and Bacterial Type Strains, Phase II (KMG-II): from individual species to whole genera.</title>
        <authorList>
            <person name="Goeker M."/>
        </authorList>
    </citation>
    <scope>NUCLEOTIDE SEQUENCE [LARGE SCALE GENOMIC DNA]</scope>
    <source>
        <strain evidence="15 16">DSM 17527</strain>
    </source>
</reference>
<evidence type="ECO:0000256" key="12">
    <source>
        <dbReference type="ARBA" id="ARBA00029354"/>
    </source>
</evidence>
<gene>
    <name evidence="13" type="primary">ruvC</name>
    <name evidence="15" type="ORF">BD809_101370</name>
</gene>
<keyword evidence="5 13" id="KW-0255">Endonuclease</keyword>
<protein>
    <recommendedName>
        <fullName evidence="13 14">Crossover junction endodeoxyribonuclease RuvC</fullName>
        <ecNumber evidence="13 14">3.1.21.10</ecNumber>
    </recommendedName>
    <alternativeName>
        <fullName evidence="13">Holliday junction nuclease RuvC</fullName>
    </alternativeName>
    <alternativeName>
        <fullName evidence="13">Holliday junction resolvase RuvC</fullName>
    </alternativeName>
</protein>
<dbReference type="AlphaFoldDB" id="A0A5S5CDJ3"/>
<dbReference type="NCBIfam" id="TIGR00228">
    <property type="entry name" value="ruvC"/>
    <property type="match status" value="1"/>
</dbReference>
<evidence type="ECO:0000256" key="6">
    <source>
        <dbReference type="ARBA" id="ARBA00022763"/>
    </source>
</evidence>
<keyword evidence="3 13" id="KW-0540">Nuclease</keyword>
<evidence type="ECO:0000256" key="4">
    <source>
        <dbReference type="ARBA" id="ARBA00022723"/>
    </source>
</evidence>
<evidence type="ECO:0000256" key="5">
    <source>
        <dbReference type="ARBA" id="ARBA00022759"/>
    </source>
</evidence>
<evidence type="ECO:0000256" key="8">
    <source>
        <dbReference type="ARBA" id="ARBA00022842"/>
    </source>
</evidence>
<keyword evidence="16" id="KW-1185">Reference proteome</keyword>
<dbReference type="FunFam" id="3.30.420.10:FF:000002">
    <property type="entry name" value="Crossover junction endodeoxyribonuclease RuvC"/>
    <property type="match status" value="1"/>
</dbReference>
<dbReference type="PANTHER" id="PTHR30194:SF3">
    <property type="entry name" value="CROSSOVER JUNCTION ENDODEOXYRIBONUCLEASE RUVC"/>
    <property type="match status" value="1"/>
</dbReference>
<dbReference type="GO" id="GO:0000287">
    <property type="term" value="F:magnesium ion binding"/>
    <property type="evidence" value="ECO:0007669"/>
    <property type="project" value="UniProtKB-UniRule"/>
</dbReference>
<feature type="binding site" evidence="13">
    <location>
        <position position="73"/>
    </location>
    <ligand>
        <name>Mg(2+)</name>
        <dbReference type="ChEBI" id="CHEBI:18420"/>
        <label>2</label>
    </ligand>
</feature>
<evidence type="ECO:0000256" key="9">
    <source>
        <dbReference type="ARBA" id="ARBA00023125"/>
    </source>
</evidence>
<dbReference type="EC" id="3.1.21.10" evidence="13 14"/>
<comment type="subcellular location">
    <subcellularLocation>
        <location evidence="13">Cytoplasm</location>
    </subcellularLocation>
</comment>
<dbReference type="GO" id="GO:0003677">
    <property type="term" value="F:DNA binding"/>
    <property type="evidence" value="ECO:0007669"/>
    <property type="project" value="UniProtKB-KW"/>
</dbReference>
<comment type="similarity">
    <text evidence="1 13">Belongs to the RuvC family.</text>
</comment>
<dbReference type="PROSITE" id="PS01321">
    <property type="entry name" value="RUVC"/>
    <property type="match status" value="1"/>
</dbReference>
<keyword evidence="8 13" id="KW-0460">Magnesium</keyword>
<comment type="catalytic activity">
    <reaction evidence="12 13">
        <text>Endonucleolytic cleavage at a junction such as a reciprocal single-stranded crossover between two homologous DNA duplexes (Holliday junction).</text>
        <dbReference type="EC" id="3.1.21.10"/>
    </reaction>
</comment>
<comment type="function">
    <text evidence="13">The RuvA-RuvB-RuvC complex processes Holliday junction (HJ) DNA during genetic recombination and DNA repair. Endonuclease that resolves HJ intermediates. Cleaves cruciform DNA by making single-stranded nicks across the HJ at symmetrical positions within the homologous arms, yielding a 5'-phosphate and a 3'-hydroxyl group; requires a central core of homology in the junction. The consensus cleavage sequence is 5'-(A/T)TT(C/G)-3'. Cleavage occurs on the 3'-side of the TT dinucleotide at the point of strand exchange. HJ branch migration catalyzed by RuvA-RuvB allows RuvC to scan DNA until it finds its consensus sequence, where it cleaves and resolves the cruciform DNA.</text>
</comment>
<organism evidence="15 16">
    <name type="scientific">Aquimarina intermedia</name>
    <dbReference type="NCBI Taxonomy" id="350814"/>
    <lineage>
        <taxon>Bacteria</taxon>
        <taxon>Pseudomonadati</taxon>
        <taxon>Bacteroidota</taxon>
        <taxon>Flavobacteriia</taxon>
        <taxon>Flavobacteriales</taxon>
        <taxon>Flavobacteriaceae</taxon>
        <taxon>Aquimarina</taxon>
    </lineage>
</organism>
<dbReference type="InterPro" id="IPR036397">
    <property type="entry name" value="RNaseH_sf"/>
</dbReference>
<dbReference type="InterPro" id="IPR002176">
    <property type="entry name" value="X-over_junc_endoDNase_RuvC"/>
</dbReference>
<evidence type="ECO:0000256" key="11">
    <source>
        <dbReference type="ARBA" id="ARBA00023204"/>
    </source>
</evidence>
<evidence type="ECO:0000256" key="2">
    <source>
        <dbReference type="ARBA" id="ARBA00022490"/>
    </source>
</evidence>
<keyword evidence="10 13" id="KW-0233">DNA recombination</keyword>
<comment type="caution">
    <text evidence="15">The sequence shown here is derived from an EMBL/GenBank/DDBJ whole genome shotgun (WGS) entry which is preliminary data.</text>
</comment>
<dbReference type="InterPro" id="IPR020563">
    <property type="entry name" value="X-over_junc_endoDNase_Mg_BS"/>
</dbReference>
<keyword evidence="9 13" id="KW-0238">DNA-binding</keyword>
<proteinExistence type="inferred from homology"/>
<name>A0A5S5CDJ3_9FLAO</name>
<dbReference type="Gene3D" id="3.30.420.10">
    <property type="entry name" value="Ribonuclease H-like superfamily/Ribonuclease H"/>
    <property type="match status" value="1"/>
</dbReference>
<evidence type="ECO:0000256" key="13">
    <source>
        <dbReference type="HAMAP-Rule" id="MF_00034"/>
    </source>
</evidence>
<dbReference type="InterPro" id="IPR012337">
    <property type="entry name" value="RNaseH-like_sf"/>
</dbReference>
<dbReference type="EMBL" id="VNHU01000001">
    <property type="protein sequence ID" value="TYP77219.1"/>
    <property type="molecule type" value="Genomic_DNA"/>
</dbReference>
<keyword evidence="7 13" id="KW-0378">Hydrolase</keyword>
<keyword evidence="2 13" id="KW-0963">Cytoplasm</keyword>
<feature type="active site" evidence="13">
    <location>
        <position position="146"/>
    </location>
</feature>
<feature type="active site" evidence="13">
    <location>
        <position position="73"/>
    </location>
</feature>
<keyword evidence="4 13" id="KW-0479">Metal-binding</keyword>
<dbReference type="PANTHER" id="PTHR30194">
    <property type="entry name" value="CROSSOVER JUNCTION ENDODEOXYRIBONUCLEASE RUVC"/>
    <property type="match status" value="1"/>
</dbReference>
<dbReference type="SUPFAM" id="SSF53098">
    <property type="entry name" value="Ribonuclease H-like"/>
    <property type="match status" value="1"/>
</dbReference>
<dbReference type="GO" id="GO:0008821">
    <property type="term" value="F:crossover junction DNA endonuclease activity"/>
    <property type="evidence" value="ECO:0007669"/>
    <property type="project" value="UniProtKB-UniRule"/>
</dbReference>
<evidence type="ECO:0000313" key="15">
    <source>
        <dbReference type="EMBL" id="TYP77219.1"/>
    </source>
</evidence>
<dbReference type="Proteomes" id="UP000324376">
    <property type="component" value="Unassembled WGS sequence"/>
</dbReference>
<dbReference type="GO" id="GO:0048476">
    <property type="term" value="C:Holliday junction resolvase complex"/>
    <property type="evidence" value="ECO:0007669"/>
    <property type="project" value="UniProtKB-UniRule"/>
</dbReference>
<dbReference type="GO" id="GO:0006310">
    <property type="term" value="P:DNA recombination"/>
    <property type="evidence" value="ECO:0007669"/>
    <property type="project" value="UniProtKB-UniRule"/>
</dbReference>
<evidence type="ECO:0000256" key="14">
    <source>
        <dbReference type="NCBIfam" id="TIGR00228"/>
    </source>
</evidence>
<evidence type="ECO:0000256" key="7">
    <source>
        <dbReference type="ARBA" id="ARBA00022801"/>
    </source>
</evidence>
<dbReference type="HAMAP" id="MF_00034">
    <property type="entry name" value="RuvC"/>
    <property type="match status" value="1"/>
</dbReference>
<keyword evidence="6 13" id="KW-0227">DNA damage</keyword>
<evidence type="ECO:0000313" key="16">
    <source>
        <dbReference type="Proteomes" id="UP000324376"/>
    </source>
</evidence>